<keyword evidence="2" id="KW-0255">Endonuclease</keyword>
<evidence type="ECO:0000259" key="1">
    <source>
        <dbReference type="Pfam" id="PF03184"/>
    </source>
</evidence>
<dbReference type="PANTHER" id="PTHR19303">
    <property type="entry name" value="TRANSPOSON"/>
    <property type="match status" value="1"/>
</dbReference>
<dbReference type="InterPro" id="IPR004875">
    <property type="entry name" value="DDE_SF_endonuclease_dom"/>
</dbReference>
<dbReference type="GO" id="GO:0005634">
    <property type="term" value="C:nucleus"/>
    <property type="evidence" value="ECO:0007669"/>
    <property type="project" value="TreeGrafter"/>
</dbReference>
<comment type="caution">
    <text evidence="2">The sequence shown here is derived from an EMBL/GenBank/DDBJ whole genome shotgun (WGS) entry which is preliminary data.</text>
</comment>
<dbReference type="Gene3D" id="3.30.420.10">
    <property type="entry name" value="Ribonuclease H-like superfamily/Ribonuclease H"/>
    <property type="match status" value="1"/>
</dbReference>
<keyword evidence="3" id="KW-1185">Reference proteome</keyword>
<dbReference type="GO" id="GO:0003677">
    <property type="term" value="F:DNA binding"/>
    <property type="evidence" value="ECO:0007669"/>
    <property type="project" value="TreeGrafter"/>
</dbReference>
<dbReference type="EMBL" id="JASPKY010000001">
    <property type="protein sequence ID" value="KAK9759302.1"/>
    <property type="molecule type" value="Genomic_DNA"/>
</dbReference>
<organism evidence="2 3">
    <name type="scientific">Popillia japonica</name>
    <name type="common">Japanese beetle</name>
    <dbReference type="NCBI Taxonomy" id="7064"/>
    <lineage>
        <taxon>Eukaryota</taxon>
        <taxon>Metazoa</taxon>
        <taxon>Ecdysozoa</taxon>
        <taxon>Arthropoda</taxon>
        <taxon>Hexapoda</taxon>
        <taxon>Insecta</taxon>
        <taxon>Pterygota</taxon>
        <taxon>Neoptera</taxon>
        <taxon>Endopterygota</taxon>
        <taxon>Coleoptera</taxon>
        <taxon>Polyphaga</taxon>
        <taxon>Scarabaeiformia</taxon>
        <taxon>Scarabaeidae</taxon>
        <taxon>Rutelinae</taxon>
        <taxon>Popillia</taxon>
    </lineage>
</organism>
<evidence type="ECO:0000313" key="2">
    <source>
        <dbReference type="EMBL" id="KAK9759302.1"/>
    </source>
</evidence>
<dbReference type="AlphaFoldDB" id="A0AAW1NMY1"/>
<feature type="domain" description="DDE-1" evidence="1">
    <location>
        <begin position="1"/>
        <end position="132"/>
    </location>
</feature>
<dbReference type="Proteomes" id="UP001458880">
    <property type="component" value="Unassembled WGS sequence"/>
</dbReference>
<accession>A0AAW1NMY1</accession>
<keyword evidence="2" id="KW-0540">Nuclease</keyword>
<dbReference type="InterPro" id="IPR050863">
    <property type="entry name" value="CenT-Element_Derived"/>
</dbReference>
<name>A0AAW1NMY1_POPJA</name>
<dbReference type="Pfam" id="PF03184">
    <property type="entry name" value="DDE_1"/>
    <property type="match status" value="1"/>
</dbReference>
<dbReference type="InterPro" id="IPR036397">
    <property type="entry name" value="RNaseH_sf"/>
</dbReference>
<keyword evidence="2" id="KW-0378">Hydrolase</keyword>
<sequence>MDSAIFLDWFKEEFIPSVKTFRKETNKSGKVLLISDNATTHHSVEVLNDINQNFEGQILPPNVTATLQPMDQGVIVNTKRSYRKQLLHRLLLAEKEEESVILFVKKVNLKDCIYMLTDAWESLTETNLQRAWRKLWPYDEGKDDDEEEEADIDGAVNEIRDICSTLPGFVRQR</sequence>
<evidence type="ECO:0000313" key="3">
    <source>
        <dbReference type="Proteomes" id="UP001458880"/>
    </source>
</evidence>
<gene>
    <name evidence="2" type="ORF">QE152_g140</name>
</gene>
<proteinExistence type="predicted"/>
<dbReference type="GO" id="GO:0004519">
    <property type="term" value="F:endonuclease activity"/>
    <property type="evidence" value="ECO:0007669"/>
    <property type="project" value="UniProtKB-KW"/>
</dbReference>
<dbReference type="PANTHER" id="PTHR19303:SF16">
    <property type="entry name" value="JERKY PROTEIN HOMOLOG-LIKE"/>
    <property type="match status" value="1"/>
</dbReference>
<protein>
    <submittedName>
        <fullName evidence="2">DDE superfamily endonuclease</fullName>
    </submittedName>
</protein>
<reference evidence="2 3" key="1">
    <citation type="journal article" date="2024" name="BMC Genomics">
        <title>De novo assembly and annotation of Popillia japonica's genome with initial clues to its potential as an invasive pest.</title>
        <authorList>
            <person name="Cucini C."/>
            <person name="Boschi S."/>
            <person name="Funari R."/>
            <person name="Cardaioli E."/>
            <person name="Iannotti N."/>
            <person name="Marturano G."/>
            <person name="Paoli F."/>
            <person name="Bruttini M."/>
            <person name="Carapelli A."/>
            <person name="Frati F."/>
            <person name="Nardi F."/>
        </authorList>
    </citation>
    <scope>NUCLEOTIDE SEQUENCE [LARGE SCALE GENOMIC DNA]</scope>
    <source>
        <strain evidence="2">DMR45628</strain>
    </source>
</reference>